<keyword evidence="1" id="KW-0812">Transmembrane</keyword>
<dbReference type="STRING" id="391625.PPSIR1_25616"/>
<comment type="caution">
    <text evidence="2">The sequence shown here is derived from an EMBL/GenBank/DDBJ whole genome shotgun (WGS) entry which is preliminary data.</text>
</comment>
<evidence type="ECO:0000313" key="2">
    <source>
        <dbReference type="EMBL" id="EDM81021.1"/>
    </source>
</evidence>
<dbReference type="Proteomes" id="UP000005801">
    <property type="component" value="Unassembled WGS sequence"/>
</dbReference>
<sequence length="86" mass="9684">MDGPFGVTNPSDFESTMETFMFFAMSMGFVQALFQLIIGLTLLYVARYRDTEAIQKRRVLIYLMGGFCILGAIWSAAQLAVMEPPF</sequence>
<evidence type="ECO:0000313" key="3">
    <source>
        <dbReference type="Proteomes" id="UP000005801"/>
    </source>
</evidence>
<reference evidence="2 3" key="1">
    <citation type="submission" date="2007-06" db="EMBL/GenBank/DDBJ databases">
        <authorList>
            <person name="Shimkets L."/>
            <person name="Ferriera S."/>
            <person name="Johnson J."/>
            <person name="Kravitz S."/>
            <person name="Beeson K."/>
            <person name="Sutton G."/>
            <person name="Rogers Y.-H."/>
            <person name="Friedman R."/>
            <person name="Frazier M."/>
            <person name="Venter J.C."/>
        </authorList>
    </citation>
    <scope>NUCLEOTIDE SEQUENCE [LARGE SCALE GENOMIC DNA]</scope>
    <source>
        <strain evidence="2 3">SIR-1</strain>
    </source>
</reference>
<accession>A6FZD7</accession>
<dbReference type="EMBL" id="ABCS01000006">
    <property type="protein sequence ID" value="EDM81021.1"/>
    <property type="molecule type" value="Genomic_DNA"/>
</dbReference>
<dbReference type="AlphaFoldDB" id="A6FZD7"/>
<keyword evidence="3" id="KW-1185">Reference proteome</keyword>
<protein>
    <submittedName>
        <fullName evidence="2">Uncharacterized protein</fullName>
    </submittedName>
</protein>
<organism evidence="2 3">
    <name type="scientific">Plesiocystis pacifica SIR-1</name>
    <dbReference type="NCBI Taxonomy" id="391625"/>
    <lineage>
        <taxon>Bacteria</taxon>
        <taxon>Pseudomonadati</taxon>
        <taxon>Myxococcota</taxon>
        <taxon>Polyangia</taxon>
        <taxon>Nannocystales</taxon>
        <taxon>Nannocystaceae</taxon>
        <taxon>Plesiocystis</taxon>
    </lineage>
</organism>
<feature type="transmembrane region" description="Helical" evidence="1">
    <location>
        <begin position="59"/>
        <end position="81"/>
    </location>
</feature>
<feature type="transmembrane region" description="Helical" evidence="1">
    <location>
        <begin position="20"/>
        <end position="47"/>
    </location>
</feature>
<proteinExistence type="predicted"/>
<dbReference type="RefSeq" id="WP_006969836.1">
    <property type="nucleotide sequence ID" value="NZ_ABCS01000006.1"/>
</dbReference>
<gene>
    <name evidence="2" type="ORF">PPSIR1_25616</name>
</gene>
<keyword evidence="1" id="KW-1133">Transmembrane helix</keyword>
<evidence type="ECO:0000256" key="1">
    <source>
        <dbReference type="SAM" id="Phobius"/>
    </source>
</evidence>
<keyword evidence="1" id="KW-0472">Membrane</keyword>
<name>A6FZD7_9BACT</name>